<feature type="region of interest" description="Disordered" evidence="2">
    <location>
        <begin position="82"/>
        <end position="124"/>
    </location>
</feature>
<feature type="compositionally biased region" description="Polar residues" evidence="2">
    <location>
        <begin position="1161"/>
        <end position="1173"/>
    </location>
</feature>
<feature type="domain" description="EF-hand" evidence="5">
    <location>
        <begin position="336"/>
        <end position="371"/>
    </location>
</feature>
<feature type="domain" description="EH" evidence="4">
    <location>
        <begin position="7"/>
        <end position="105"/>
    </location>
</feature>
<feature type="compositionally biased region" description="Polar residues" evidence="2">
    <location>
        <begin position="268"/>
        <end position="290"/>
    </location>
</feature>
<keyword evidence="1" id="KW-0175">Coiled coil</keyword>
<dbReference type="STRING" id="1097556.R4X8T7"/>
<dbReference type="Gene3D" id="1.10.8.10">
    <property type="entry name" value="DNA helicase RuvA subunit, C-terminal domain"/>
    <property type="match status" value="1"/>
</dbReference>
<feature type="domain" description="EH" evidence="4">
    <location>
        <begin position="127"/>
        <end position="217"/>
    </location>
</feature>
<feature type="compositionally biased region" description="Polar residues" evidence="2">
    <location>
        <begin position="1320"/>
        <end position="1331"/>
    </location>
</feature>
<evidence type="ECO:0000259" key="4">
    <source>
        <dbReference type="PROSITE" id="PS50031"/>
    </source>
</evidence>
<protein>
    <submittedName>
        <fullName evidence="6">UBA/TS-N domain protein</fullName>
    </submittedName>
</protein>
<feature type="coiled-coil region" evidence="1">
    <location>
        <begin position="541"/>
        <end position="596"/>
    </location>
</feature>
<evidence type="ECO:0000313" key="6">
    <source>
        <dbReference type="EMBL" id="CCG80517.1"/>
    </source>
</evidence>
<dbReference type="PANTHER" id="PTHR11216:SF170">
    <property type="entry name" value="DYNAMIN ASSOCIATED PROTEIN 160, ISOFORM D"/>
    <property type="match status" value="1"/>
</dbReference>
<comment type="caution">
    <text evidence="6">The sequence shown here is derived from an EMBL/GenBank/DDBJ whole genome shotgun (WGS) entry which is preliminary data.</text>
</comment>
<dbReference type="PROSITE" id="PS50030">
    <property type="entry name" value="UBA"/>
    <property type="match status" value="1"/>
</dbReference>
<dbReference type="EMBL" id="CAHR02000002">
    <property type="protein sequence ID" value="CCG80517.1"/>
    <property type="molecule type" value="Genomic_DNA"/>
</dbReference>
<feature type="compositionally biased region" description="Polar residues" evidence="2">
    <location>
        <begin position="481"/>
        <end position="507"/>
    </location>
</feature>
<feature type="compositionally biased region" description="Polar residues" evidence="2">
    <location>
        <begin position="1126"/>
        <end position="1149"/>
    </location>
</feature>
<dbReference type="eggNOG" id="KOG0998">
    <property type="taxonomic scope" value="Eukaryota"/>
</dbReference>
<feature type="region of interest" description="Disordered" evidence="2">
    <location>
        <begin position="1102"/>
        <end position="1247"/>
    </location>
</feature>
<feature type="domain" description="EF-hand" evidence="5">
    <location>
        <begin position="40"/>
        <end position="75"/>
    </location>
</feature>
<feature type="compositionally biased region" description="Low complexity" evidence="2">
    <location>
        <begin position="1174"/>
        <end position="1195"/>
    </location>
</feature>
<evidence type="ECO:0000259" key="5">
    <source>
        <dbReference type="PROSITE" id="PS50222"/>
    </source>
</evidence>
<feature type="domain" description="UBA" evidence="3">
    <location>
        <begin position="1363"/>
        <end position="1403"/>
    </location>
</feature>
<feature type="compositionally biased region" description="Polar residues" evidence="2">
    <location>
        <begin position="811"/>
        <end position="820"/>
    </location>
</feature>
<feature type="compositionally biased region" description="Polar residues" evidence="2">
    <location>
        <begin position="240"/>
        <end position="250"/>
    </location>
</feature>
<dbReference type="InterPro" id="IPR015940">
    <property type="entry name" value="UBA"/>
</dbReference>
<dbReference type="SUPFAM" id="SSF46934">
    <property type="entry name" value="UBA-like"/>
    <property type="match status" value="1"/>
</dbReference>
<dbReference type="InterPro" id="IPR011992">
    <property type="entry name" value="EF-hand-dom_pair"/>
</dbReference>
<feature type="compositionally biased region" description="Polar residues" evidence="2">
    <location>
        <begin position="962"/>
        <end position="985"/>
    </location>
</feature>
<feature type="compositionally biased region" description="Polar residues" evidence="2">
    <location>
        <begin position="768"/>
        <end position="796"/>
    </location>
</feature>
<dbReference type="CDD" id="cd00052">
    <property type="entry name" value="EH"/>
    <property type="match status" value="3"/>
</dbReference>
<dbReference type="SMART" id="SM00054">
    <property type="entry name" value="EFh"/>
    <property type="match status" value="4"/>
</dbReference>
<feature type="region of interest" description="Disordered" evidence="2">
    <location>
        <begin position="810"/>
        <end position="1062"/>
    </location>
</feature>
<feature type="region of interest" description="Disordered" evidence="2">
    <location>
        <begin position="733"/>
        <end position="797"/>
    </location>
</feature>
<feature type="compositionally biased region" description="Polar residues" evidence="2">
    <location>
        <begin position="1222"/>
        <end position="1231"/>
    </location>
</feature>
<feature type="compositionally biased region" description="Low complexity" evidence="2">
    <location>
        <begin position="100"/>
        <end position="110"/>
    </location>
</feature>
<feature type="compositionally biased region" description="Basic and acidic residues" evidence="2">
    <location>
        <begin position="1011"/>
        <end position="1025"/>
    </location>
</feature>
<feature type="region of interest" description="Disordered" evidence="2">
    <location>
        <begin position="214"/>
        <end position="296"/>
    </location>
</feature>
<feature type="region of interest" description="Disordered" evidence="2">
    <location>
        <begin position="1295"/>
        <end position="1360"/>
    </location>
</feature>
<dbReference type="GO" id="GO:0016197">
    <property type="term" value="P:endosomal transport"/>
    <property type="evidence" value="ECO:0007669"/>
    <property type="project" value="TreeGrafter"/>
</dbReference>
<feature type="compositionally biased region" description="Polar residues" evidence="2">
    <location>
        <begin position="888"/>
        <end position="901"/>
    </location>
</feature>
<feature type="domain" description="EH" evidence="4">
    <location>
        <begin position="303"/>
        <end position="392"/>
    </location>
</feature>
<dbReference type="GO" id="GO:0006897">
    <property type="term" value="P:endocytosis"/>
    <property type="evidence" value="ECO:0007669"/>
    <property type="project" value="TreeGrafter"/>
</dbReference>
<dbReference type="GO" id="GO:0005886">
    <property type="term" value="C:plasma membrane"/>
    <property type="evidence" value="ECO:0007669"/>
    <property type="project" value="TreeGrafter"/>
</dbReference>
<dbReference type="PANTHER" id="PTHR11216">
    <property type="entry name" value="EH DOMAIN"/>
    <property type="match status" value="1"/>
</dbReference>
<feature type="compositionally biased region" description="Basic and acidic residues" evidence="2">
    <location>
        <begin position="871"/>
        <end position="887"/>
    </location>
</feature>
<dbReference type="VEuPathDB" id="FungiDB:TAPDE_000020"/>
<feature type="compositionally biased region" description="Acidic residues" evidence="2">
    <location>
        <begin position="1201"/>
        <end position="1220"/>
    </location>
</feature>
<feature type="compositionally biased region" description="Low complexity" evidence="2">
    <location>
        <begin position="948"/>
        <end position="961"/>
    </location>
</feature>
<feature type="compositionally biased region" description="Low complexity" evidence="2">
    <location>
        <begin position="836"/>
        <end position="860"/>
    </location>
</feature>
<evidence type="ECO:0000313" key="7">
    <source>
        <dbReference type="Proteomes" id="UP000013776"/>
    </source>
</evidence>
<evidence type="ECO:0000256" key="1">
    <source>
        <dbReference type="SAM" id="Coils"/>
    </source>
</evidence>
<proteinExistence type="predicted"/>
<dbReference type="Pfam" id="PF00627">
    <property type="entry name" value="UBA"/>
    <property type="match status" value="1"/>
</dbReference>
<dbReference type="SMART" id="SM00027">
    <property type="entry name" value="EH"/>
    <property type="match status" value="3"/>
</dbReference>
<dbReference type="GO" id="GO:0005737">
    <property type="term" value="C:cytoplasm"/>
    <property type="evidence" value="ECO:0007669"/>
    <property type="project" value="TreeGrafter"/>
</dbReference>
<feature type="compositionally biased region" description="Polar residues" evidence="2">
    <location>
        <begin position="1295"/>
        <end position="1304"/>
    </location>
</feature>
<evidence type="ECO:0000259" key="3">
    <source>
        <dbReference type="PROSITE" id="PS50030"/>
    </source>
</evidence>
<dbReference type="Gene3D" id="1.10.238.10">
    <property type="entry name" value="EF-hand"/>
    <property type="match status" value="3"/>
</dbReference>
<feature type="compositionally biased region" description="Polar residues" evidence="2">
    <location>
        <begin position="442"/>
        <end position="459"/>
    </location>
</feature>
<dbReference type="SMART" id="SM00165">
    <property type="entry name" value="UBA"/>
    <property type="match status" value="1"/>
</dbReference>
<dbReference type="Pfam" id="PF12763">
    <property type="entry name" value="EH"/>
    <property type="match status" value="3"/>
</dbReference>
<reference evidence="6 7" key="1">
    <citation type="journal article" date="2013" name="MBio">
        <title>Genome sequencing of the plant pathogen Taphrina deformans, the causal agent of peach leaf curl.</title>
        <authorList>
            <person name="Cisse O.H."/>
            <person name="Almeida J.M.G.C.F."/>
            <person name="Fonseca A."/>
            <person name="Kumar A.A."/>
            <person name="Salojaervi J."/>
            <person name="Overmyer K."/>
            <person name="Hauser P.M."/>
            <person name="Pagni M."/>
        </authorList>
    </citation>
    <scope>NUCLEOTIDE SEQUENCE [LARGE SCALE GENOMIC DNA]</scope>
    <source>
        <strain evidence="7">PYCC 5710 / ATCC 11124 / CBS 356.35 / IMI 108563 / JCM 9778 / NBRC 8474</strain>
    </source>
</reference>
<organism evidence="6 7">
    <name type="scientific">Taphrina deformans (strain PYCC 5710 / ATCC 11124 / CBS 356.35 / IMI 108563 / JCM 9778 / NBRC 8474)</name>
    <name type="common">Peach leaf curl fungus</name>
    <name type="synonym">Lalaria deformans</name>
    <dbReference type="NCBI Taxonomy" id="1097556"/>
    <lineage>
        <taxon>Eukaryota</taxon>
        <taxon>Fungi</taxon>
        <taxon>Dikarya</taxon>
        <taxon>Ascomycota</taxon>
        <taxon>Taphrinomycotina</taxon>
        <taxon>Taphrinomycetes</taxon>
        <taxon>Taphrinales</taxon>
        <taxon>Taphrinaceae</taxon>
        <taxon>Taphrina</taxon>
    </lineage>
</organism>
<dbReference type="InterPro" id="IPR000261">
    <property type="entry name" value="EH_dom"/>
</dbReference>
<keyword evidence="7" id="KW-1185">Reference proteome</keyword>
<feature type="compositionally biased region" description="Low complexity" evidence="2">
    <location>
        <begin position="513"/>
        <end position="524"/>
    </location>
</feature>
<evidence type="ECO:0000256" key="2">
    <source>
        <dbReference type="SAM" id="MobiDB-lite"/>
    </source>
</evidence>
<sequence length="1404" mass="151307">MSLLPEEKRYYGQLYKIADENGEGIINGSLAVKFFERSGLPAETLGVIWEISDKDNSGFLTQQSFSVALRLIGQAQSGRAPTAALAKQPGPYPVFQGVDPPTTTTSRSSAPQPPKSRNVVPPLTPEDRAKYFSSWQSVNPSGGMLEGERARDVFQKSRLPVEQLGQIWALTDTRNRGSLDATEFIVAMHLVQSMMNGTIKSLPSQLPPGVFESAANATSAGSSSRSQRQQSSISSVRSQEPLQQQFSGQRQPVPMRSQLTGPPGRNQPAAQMSPVRQNPTPQNQSQQMPSSAGEAEWDVKPHEKANYDNLFNDLDKSQKGHVTGEEAVGFFLQSKLPEEDLAKVWDLSDLEFSGQLTKETFAVAMHLIKGKLGGNELPAALPPSLIPPSMRPKLQVPVTAAYAKAQAAPQPVQPSSAAADLFDLNDSFSAPPTQPRSPPAQAFTSDNYASINRVASPSGSDFAPQRNLTAPQSAALPPRSFSGQAAFTPSSSFGQSIQQQPPQSNAGPPQLTPQPQAQQPSVQQMERDLLGDAEPGPSRSLSNDSTEIANLNNQMSSLNTQSRQIQQERGQVESDIANLQAQKTELNARLAQIRQAYDQEVQTVRAKQAEQGTLRSETRELIKEASLLEASLDAIRQQHETIDTQLSKDRTDNSTIKDRIKSANEQTVTLKATLEKVQKEAKQQRGLVAINTKQLNTLEAEHERLNAQIEQEQADAEKHRVLAIEQERKLANAEQSRSALKSPALSTTSVSTNPFHRISSPVVEKQRNPASSPFSQIFSQSNAPQEQNANSRSMSPVVSHADLPATDVAHQDQQVGSPVASSAPEFAHEGVTSSYQAGTGQQQEGTTTNSSLGGLASLSGFNHAFAQTGPTDERQSSTSDRVTDGQTHDSTATIQIPQSDTAGAPTLFNEPRANNGGDRGIVSPVPLSAQAHNWSGADPFTGDARVRSPSPQQISSKPPNQVASLNVPQHGSDDGSISTSVQAQAPASVRETQLESRPLTPASLRSNSRAGHREMQSATHEHELNKPVMPTDVQNTLTSPPHDHVTSTIESPGHERALSPQVPGAFPDEVNHRPLESSAATIASNDGLFTQSYQESHVIPQEHTTELESSDDETIEQPRGADFFSGMTTGQQSSSMHNTQNDDSSSTHTVTKEDSFEPPANTDNFAGPQQSFTSGANQAQQAQHSQGSSSQAQTQPKNEPDEFDEFDDLEEAAEVEDDELGNSFTTNTNDFDASFEPPSARSSFMPEQRNGMFATPTQIAPPQHQSVQESPVRDFSDFAHYGAVLGDDGLAPPISSSTVVNSPPLSFGAPHSASNHHDAQQTQASTQQRMTSPQAASIPPPPASRHGATLAPKRPEPARAISAADDPMLIELMDMGFQRDKSVSALEKFNYDLGAAMDYLLKGN</sequence>
<feature type="compositionally biased region" description="Polar residues" evidence="2">
    <location>
        <begin position="733"/>
        <end position="754"/>
    </location>
</feature>
<dbReference type="PROSITE" id="PS50031">
    <property type="entry name" value="EH"/>
    <property type="match status" value="3"/>
</dbReference>
<feature type="compositionally biased region" description="Low complexity" evidence="2">
    <location>
        <begin position="214"/>
        <end position="239"/>
    </location>
</feature>
<gene>
    <name evidence="6" type="ORF">TAPDE_000020</name>
</gene>
<dbReference type="OrthoDB" id="524326at2759"/>
<dbReference type="InterPro" id="IPR009060">
    <property type="entry name" value="UBA-like_sf"/>
</dbReference>
<name>R4X8T7_TAPDE</name>
<feature type="region of interest" description="Disordered" evidence="2">
    <location>
        <begin position="424"/>
        <end position="525"/>
    </location>
</feature>
<dbReference type="GO" id="GO:0005509">
    <property type="term" value="F:calcium ion binding"/>
    <property type="evidence" value="ECO:0007669"/>
    <property type="project" value="InterPro"/>
</dbReference>
<dbReference type="SUPFAM" id="SSF47473">
    <property type="entry name" value="EF-hand"/>
    <property type="match status" value="3"/>
</dbReference>
<dbReference type="Proteomes" id="UP000013776">
    <property type="component" value="Unassembled WGS sequence"/>
</dbReference>
<accession>R4X8T7</accession>
<dbReference type="InterPro" id="IPR002048">
    <property type="entry name" value="EF_hand_dom"/>
</dbReference>
<dbReference type="PROSITE" id="PS50222">
    <property type="entry name" value="EF_HAND_2"/>
    <property type="match status" value="2"/>
</dbReference>